<reference evidence="3 4" key="1">
    <citation type="submission" date="2018-06" db="EMBL/GenBank/DDBJ databases">
        <title>Pseudomonas diversity within urban Lake Michigan freshwaters.</title>
        <authorList>
            <person name="Batrich M."/>
            <person name="Hatzopoulos T."/>
            <person name="Putonti C."/>
        </authorList>
    </citation>
    <scope>NUCLEOTIDE SEQUENCE [LARGE SCALE GENOMIC DNA]</scope>
    <source>
        <strain evidence="3 4">MB-090714</strain>
    </source>
</reference>
<dbReference type="OrthoDB" id="232498at2"/>
<name>A0A2V4L362_AQUAC</name>
<dbReference type="EMBL" id="QJRX01000003">
    <property type="protein sequence ID" value="PYC27299.1"/>
    <property type="molecule type" value="Genomic_DNA"/>
</dbReference>
<dbReference type="AlphaFoldDB" id="A0A2V4L362"/>
<comment type="caution">
    <text evidence="3">The sequence shown here is derived from an EMBL/GenBank/DDBJ whole genome shotgun (WGS) entry which is preliminary data.</text>
</comment>
<dbReference type="PANTHER" id="PTHR31350:SF21">
    <property type="entry name" value="F-BOX ONLY PROTEIN 21"/>
    <property type="match status" value="1"/>
</dbReference>
<dbReference type="Proteomes" id="UP000248146">
    <property type="component" value="Unassembled WGS sequence"/>
</dbReference>
<accession>A0A2V4L362</accession>
<comment type="similarity">
    <text evidence="1">Belongs to the UPF0162 family.</text>
</comment>
<dbReference type="PANTHER" id="PTHR31350">
    <property type="entry name" value="SI:DKEY-261L7.2"/>
    <property type="match status" value="1"/>
</dbReference>
<evidence type="ECO:0000256" key="1">
    <source>
        <dbReference type="ARBA" id="ARBA00007100"/>
    </source>
</evidence>
<organism evidence="3 4">
    <name type="scientific">Aquipseudomonas alcaligenes</name>
    <name type="common">Pseudomonas alcaligenes</name>
    <dbReference type="NCBI Taxonomy" id="43263"/>
    <lineage>
        <taxon>Bacteria</taxon>
        <taxon>Pseudomonadati</taxon>
        <taxon>Pseudomonadota</taxon>
        <taxon>Gammaproteobacteria</taxon>
        <taxon>Pseudomonadales</taxon>
        <taxon>Pseudomonadaceae</taxon>
        <taxon>Aquipseudomonas</taxon>
    </lineage>
</organism>
<proteinExistence type="inferred from homology"/>
<sequence>MPARPAWLHCLESDPPALLEAALWIAREHDPALQPEQVLREFANLRQQVSAGLPNLAASDLAQPLLRRLGELDFHEDDDLPLRPRAALLHQVLQRRRGQPLSLALIALELARRLDIPLQAVNFPGHLLLRVPGADHLLDPCNGRRLYTRDCRDLLSRIAGPGAELNAQHFQTCDGPALLLRLSRNLCHLHGAAGEHVAALKDAERILLLAPPNSADHQLRAAIYRELDCPQAERFDLERALLLCEDERERLHLTQRLDQLARQEHSPALH</sequence>
<evidence type="ECO:0000259" key="2">
    <source>
        <dbReference type="Pfam" id="PF13369"/>
    </source>
</evidence>
<evidence type="ECO:0000313" key="4">
    <source>
        <dbReference type="Proteomes" id="UP000248146"/>
    </source>
</evidence>
<dbReference type="RefSeq" id="WP_110681601.1">
    <property type="nucleotide sequence ID" value="NZ_QJRX01000003.1"/>
</dbReference>
<gene>
    <name evidence="3" type="ORF">DMO17_06015</name>
</gene>
<dbReference type="Pfam" id="PF13369">
    <property type="entry name" value="Transglut_core2"/>
    <property type="match status" value="1"/>
</dbReference>
<protein>
    <recommendedName>
        <fullName evidence="2">Protein SirB1 N-terminal domain-containing protein</fullName>
    </recommendedName>
</protein>
<feature type="domain" description="Protein SirB1 N-terminal" evidence="2">
    <location>
        <begin position="37"/>
        <end position="183"/>
    </location>
</feature>
<dbReference type="InterPro" id="IPR032698">
    <property type="entry name" value="SirB1_N"/>
</dbReference>
<evidence type="ECO:0000313" key="3">
    <source>
        <dbReference type="EMBL" id="PYC27299.1"/>
    </source>
</evidence>